<dbReference type="InterPro" id="IPR013094">
    <property type="entry name" value="AB_hydrolase_3"/>
</dbReference>
<dbReference type="Proteomes" id="UP001310890">
    <property type="component" value="Unassembled WGS sequence"/>
</dbReference>
<dbReference type="AlphaFoldDB" id="A0AAN7TWZ5"/>
<dbReference type="GO" id="GO:0016787">
    <property type="term" value="F:hydrolase activity"/>
    <property type="evidence" value="ECO:0007669"/>
    <property type="project" value="UniProtKB-KW"/>
</dbReference>
<organism evidence="4 5">
    <name type="scientific">Meristemomyces frigidus</name>
    <dbReference type="NCBI Taxonomy" id="1508187"/>
    <lineage>
        <taxon>Eukaryota</taxon>
        <taxon>Fungi</taxon>
        <taxon>Dikarya</taxon>
        <taxon>Ascomycota</taxon>
        <taxon>Pezizomycotina</taxon>
        <taxon>Dothideomycetes</taxon>
        <taxon>Dothideomycetidae</taxon>
        <taxon>Mycosphaerellales</taxon>
        <taxon>Teratosphaeriaceae</taxon>
        <taxon>Meristemomyces</taxon>
    </lineage>
</organism>
<dbReference type="SUPFAM" id="SSF53474">
    <property type="entry name" value="alpha/beta-Hydrolases"/>
    <property type="match status" value="1"/>
</dbReference>
<evidence type="ECO:0000259" key="3">
    <source>
        <dbReference type="Pfam" id="PF07859"/>
    </source>
</evidence>
<dbReference type="InterPro" id="IPR002168">
    <property type="entry name" value="Lipase_GDXG_HIS_AS"/>
</dbReference>
<protein>
    <recommendedName>
        <fullName evidence="3">Alpha/beta hydrolase fold-3 domain-containing protein</fullName>
    </recommendedName>
</protein>
<dbReference type="Gene3D" id="3.40.50.1820">
    <property type="entry name" value="alpha/beta hydrolase"/>
    <property type="match status" value="1"/>
</dbReference>
<proteinExistence type="inferred from homology"/>
<dbReference type="PANTHER" id="PTHR48081:SF25">
    <property type="entry name" value="PUTATIVE (AFU_ORTHOLOGUE AFUA_3G11560)-RELATED"/>
    <property type="match status" value="1"/>
</dbReference>
<evidence type="ECO:0000256" key="2">
    <source>
        <dbReference type="ARBA" id="ARBA00022801"/>
    </source>
</evidence>
<dbReference type="InterPro" id="IPR029058">
    <property type="entry name" value="AB_hydrolase_fold"/>
</dbReference>
<keyword evidence="2" id="KW-0378">Hydrolase</keyword>
<sequence>MDSTLGLIKFLGPQVPSLASTAVWHGLGMTENASKWDLRTTLTVQVLKSMMSGDGDKKPKTTISKVQAGTLKDPGIKGKLWVAKETIKAPGSGGELFKAIDEMKDGEVNYTKPELVDMEVEWTGYRPDAGKEEKLPEISEAEKYKRLLAEPSRTSETTILYFHGGAYYLCDPSTHRVLCSRLAKETHGRVCSVRYRLAPQAAFPSQLLDAFMTYLSLLYPPSGSLHEAIPAKNIVLAGDSAGGNLSFALTQLLLQLHRTSEKPTIRFHGKEVDLPLPAACCANSGWFDICRAMPSLTTNARYDYLPPPNHDDSMSKFPKDNIWPATPPRGDLFCDLSLLDHPLASPLAAKSWENCPPLWFCTGTELLSDEDKIVAQRAASQGTVVQYEEYEAMPHCFAMLIPSLATADRCLSSWGAFCRRCVEEPGSVKTNGTFIHAKSGEENVVNVEKITEITIEKARELMREAKGRRLMGYDKEGKAMPKPAL</sequence>
<comment type="caution">
    <text evidence="4">The sequence shown here is derived from an EMBL/GenBank/DDBJ whole genome shotgun (WGS) entry which is preliminary data.</text>
</comment>
<reference evidence="4" key="1">
    <citation type="submission" date="2023-08" db="EMBL/GenBank/DDBJ databases">
        <title>Black Yeasts Isolated from many extreme environments.</title>
        <authorList>
            <person name="Coleine C."/>
            <person name="Stajich J.E."/>
            <person name="Selbmann L."/>
        </authorList>
    </citation>
    <scope>NUCLEOTIDE SEQUENCE</scope>
    <source>
        <strain evidence="4">CCFEE 5401</strain>
    </source>
</reference>
<dbReference type="Pfam" id="PF07859">
    <property type="entry name" value="Abhydrolase_3"/>
    <property type="match status" value="1"/>
</dbReference>
<accession>A0AAN7TWZ5</accession>
<dbReference type="PROSITE" id="PS01173">
    <property type="entry name" value="LIPASE_GDXG_HIS"/>
    <property type="match status" value="1"/>
</dbReference>
<dbReference type="PANTHER" id="PTHR48081">
    <property type="entry name" value="AB HYDROLASE SUPERFAMILY PROTEIN C4A8.06C"/>
    <property type="match status" value="1"/>
</dbReference>
<name>A0AAN7TWZ5_9PEZI</name>
<gene>
    <name evidence="4" type="ORF">LTR62_003994</name>
</gene>
<evidence type="ECO:0000313" key="4">
    <source>
        <dbReference type="EMBL" id="KAK5117950.1"/>
    </source>
</evidence>
<dbReference type="InterPro" id="IPR050300">
    <property type="entry name" value="GDXG_lipolytic_enzyme"/>
</dbReference>
<evidence type="ECO:0000256" key="1">
    <source>
        <dbReference type="ARBA" id="ARBA00010515"/>
    </source>
</evidence>
<evidence type="ECO:0000313" key="5">
    <source>
        <dbReference type="Proteomes" id="UP001310890"/>
    </source>
</evidence>
<dbReference type="EMBL" id="JAVRRL010000003">
    <property type="protein sequence ID" value="KAK5117950.1"/>
    <property type="molecule type" value="Genomic_DNA"/>
</dbReference>
<feature type="domain" description="Alpha/beta hydrolase fold-3" evidence="3">
    <location>
        <begin position="159"/>
        <end position="398"/>
    </location>
</feature>
<comment type="similarity">
    <text evidence="1">Belongs to the 'GDXG' lipolytic enzyme family.</text>
</comment>